<comment type="caution">
    <text evidence="1">The sequence shown here is derived from an EMBL/GenBank/DDBJ whole genome shotgun (WGS) entry which is preliminary data.</text>
</comment>
<dbReference type="Proteomes" id="UP001328107">
    <property type="component" value="Unassembled WGS sequence"/>
</dbReference>
<feature type="non-terminal residue" evidence="1">
    <location>
        <position position="202"/>
    </location>
</feature>
<proteinExistence type="predicted"/>
<gene>
    <name evidence="1" type="ORF">PMAYCL1PPCAC_16484</name>
</gene>
<name>A0AAN5HZC1_9BILA</name>
<dbReference type="EMBL" id="BTRK01000004">
    <property type="protein sequence ID" value="GMR46289.1"/>
    <property type="molecule type" value="Genomic_DNA"/>
</dbReference>
<keyword evidence="2" id="KW-1185">Reference proteome</keyword>
<reference evidence="2" key="1">
    <citation type="submission" date="2022-10" db="EMBL/GenBank/DDBJ databases">
        <title>Genome assembly of Pristionchus species.</title>
        <authorList>
            <person name="Yoshida K."/>
            <person name="Sommer R.J."/>
        </authorList>
    </citation>
    <scope>NUCLEOTIDE SEQUENCE [LARGE SCALE GENOMIC DNA]</scope>
    <source>
        <strain evidence="2">RS5460</strain>
    </source>
</reference>
<evidence type="ECO:0000313" key="2">
    <source>
        <dbReference type="Proteomes" id="UP001328107"/>
    </source>
</evidence>
<protein>
    <submittedName>
        <fullName evidence="1">Uncharacterized protein</fullName>
    </submittedName>
</protein>
<dbReference type="AlphaFoldDB" id="A0AAN5HZC1"/>
<organism evidence="1 2">
    <name type="scientific">Pristionchus mayeri</name>
    <dbReference type="NCBI Taxonomy" id="1317129"/>
    <lineage>
        <taxon>Eukaryota</taxon>
        <taxon>Metazoa</taxon>
        <taxon>Ecdysozoa</taxon>
        <taxon>Nematoda</taxon>
        <taxon>Chromadorea</taxon>
        <taxon>Rhabditida</taxon>
        <taxon>Rhabditina</taxon>
        <taxon>Diplogasteromorpha</taxon>
        <taxon>Diplogasteroidea</taxon>
        <taxon>Neodiplogasteridae</taxon>
        <taxon>Pristionchus</taxon>
    </lineage>
</organism>
<evidence type="ECO:0000313" key="1">
    <source>
        <dbReference type="EMBL" id="GMR46289.1"/>
    </source>
</evidence>
<feature type="non-terminal residue" evidence="1">
    <location>
        <position position="1"/>
    </location>
</feature>
<sequence length="202" mass="22653">LMAHNPFGARISPQLSSVRGFEEVENDGQVQFTTCSAQAGGSGRRMIELTTEYESIGIPKWIIDGVRPRIRVSAVLQRRSGSAEGPRVSATMAVWRLEGIAKDHTFQYKVYPSYGSITYYYLLINIHIQVDIDPSSTRHGHSAFGGSDGLRIVLNSNCDVIISNVEMHVELPDKIPSEFSKWFVESREFRKSPSHPTFSPFF</sequence>
<accession>A0AAN5HZC1</accession>